<name>A0A316A5H5_9ACTN</name>
<dbReference type="PANTHER" id="PTHR43065">
    <property type="entry name" value="SENSOR HISTIDINE KINASE"/>
    <property type="match status" value="1"/>
</dbReference>
<protein>
    <recommendedName>
        <fullName evidence="2">histidine kinase</fullName>
        <ecNumber evidence="2">2.7.13.3</ecNumber>
    </recommendedName>
</protein>
<evidence type="ECO:0000256" key="1">
    <source>
        <dbReference type="ARBA" id="ARBA00000085"/>
    </source>
</evidence>
<feature type="domain" description="Histidine kinase" evidence="6">
    <location>
        <begin position="311"/>
        <end position="486"/>
    </location>
</feature>
<evidence type="ECO:0000256" key="3">
    <source>
        <dbReference type="ARBA" id="ARBA00022777"/>
    </source>
</evidence>
<dbReference type="SUPFAM" id="SSF55874">
    <property type="entry name" value="ATPase domain of HSP90 chaperone/DNA topoisomerase II/histidine kinase"/>
    <property type="match status" value="1"/>
</dbReference>
<dbReference type="InterPro" id="IPR003594">
    <property type="entry name" value="HATPase_dom"/>
</dbReference>
<dbReference type="InterPro" id="IPR018490">
    <property type="entry name" value="cNMP-bd_dom_sf"/>
</dbReference>
<keyword evidence="3 7" id="KW-0808">Transferase</keyword>
<evidence type="ECO:0000256" key="2">
    <source>
        <dbReference type="ARBA" id="ARBA00012438"/>
    </source>
</evidence>
<dbReference type="EMBL" id="QGDQ01000018">
    <property type="protein sequence ID" value="PWJ52732.1"/>
    <property type="molecule type" value="Genomic_DNA"/>
</dbReference>
<comment type="caution">
    <text evidence="7">The sequence shown here is derived from an EMBL/GenBank/DDBJ whole genome shotgun (WGS) entry which is preliminary data.</text>
</comment>
<dbReference type="GO" id="GO:0004673">
    <property type="term" value="F:protein histidine kinase activity"/>
    <property type="evidence" value="ECO:0007669"/>
    <property type="project" value="UniProtKB-EC"/>
</dbReference>
<reference evidence="7 8" key="1">
    <citation type="submission" date="2018-03" db="EMBL/GenBank/DDBJ databases">
        <title>Genomic Encyclopedia of Archaeal and Bacterial Type Strains, Phase II (KMG-II): from individual species to whole genera.</title>
        <authorList>
            <person name="Goeker M."/>
        </authorList>
    </citation>
    <scope>NUCLEOTIDE SEQUENCE [LARGE SCALE GENOMIC DNA]</scope>
    <source>
        <strain evidence="7 8">DSM 44889</strain>
    </source>
</reference>
<organism evidence="7 8">
    <name type="scientific">Quadrisphaera granulorum</name>
    <dbReference type="NCBI Taxonomy" id="317664"/>
    <lineage>
        <taxon>Bacteria</taxon>
        <taxon>Bacillati</taxon>
        <taxon>Actinomycetota</taxon>
        <taxon>Actinomycetes</taxon>
        <taxon>Kineosporiales</taxon>
        <taxon>Kineosporiaceae</taxon>
        <taxon>Quadrisphaera</taxon>
    </lineage>
</organism>
<feature type="compositionally biased region" description="Basic and acidic residues" evidence="5">
    <location>
        <begin position="517"/>
        <end position="526"/>
    </location>
</feature>
<feature type="region of interest" description="Disordered" evidence="5">
    <location>
        <begin position="487"/>
        <end position="526"/>
    </location>
</feature>
<keyword evidence="3 7" id="KW-0418">Kinase</keyword>
<sequence length="526" mass="56700">MTFPGAEDGVDTTVGELRCTPELLSTLFLFADLTDAQRTWICERSTLRRVGPGPLFTQGEPARLFWVLVEGEVVTSRRVGTDDVEIARTSQRGVYMGATQAYLGEHAAPTYVNSGRTTRPSVVLELDASVLATVLREWFPMAAHLLEGLYEGMRTSQQRVAERERLLALGALSAGLTHELNNPAAAAVRAVEALRDRVAAMRHKLEFIGSGRMEPATISALIRFQEEAVRRAAKAPALGPLEAGEREDAVADWLDDHGLAGSWDVAPVFVAGGIDVDWLDTVAAAAPEGSLPGAVGWLRYTVETELLLGEIAESATRISHLVGAAAQYSQLDRAPFRDVDLHELLDSTLTMLSGKLAGVRVVKEYDRSLPLVPAYGAELNQVWTNLVVNAVAAMAEQPEGSRELVVRTLRSGECAVVEVQDSGTGIAPQVLGRIFEPFFTTKPVGEGTGLGLDISWRIVTHKHRGSLTVRSRPGQTVFRVELPLVPAPTESDARAEPAEPADPVLSSRVSQPVDGASGRDPRWGEG</sequence>
<evidence type="ECO:0000313" key="7">
    <source>
        <dbReference type="EMBL" id="PWJ52732.1"/>
    </source>
</evidence>
<dbReference type="InterPro" id="IPR004358">
    <property type="entry name" value="Sig_transdc_His_kin-like_C"/>
</dbReference>
<dbReference type="Pfam" id="PF02518">
    <property type="entry name" value="HATPase_c"/>
    <property type="match status" value="1"/>
</dbReference>
<evidence type="ECO:0000256" key="4">
    <source>
        <dbReference type="ARBA" id="ARBA00023012"/>
    </source>
</evidence>
<dbReference type="CDD" id="cd00038">
    <property type="entry name" value="CAP_ED"/>
    <property type="match status" value="1"/>
</dbReference>
<accession>A0A316A5H5</accession>
<evidence type="ECO:0000256" key="5">
    <source>
        <dbReference type="SAM" id="MobiDB-lite"/>
    </source>
</evidence>
<dbReference type="PROSITE" id="PS50109">
    <property type="entry name" value="HIS_KIN"/>
    <property type="match status" value="1"/>
</dbReference>
<keyword evidence="8" id="KW-1185">Reference proteome</keyword>
<evidence type="ECO:0000259" key="6">
    <source>
        <dbReference type="PROSITE" id="PS50109"/>
    </source>
</evidence>
<comment type="catalytic activity">
    <reaction evidence="1">
        <text>ATP + protein L-histidine = ADP + protein N-phospho-L-histidine.</text>
        <dbReference type="EC" id="2.7.13.3"/>
    </reaction>
</comment>
<dbReference type="SUPFAM" id="SSF51206">
    <property type="entry name" value="cAMP-binding domain-like"/>
    <property type="match status" value="1"/>
</dbReference>
<dbReference type="EC" id="2.7.13.3" evidence="2"/>
<dbReference type="Gene3D" id="2.60.120.10">
    <property type="entry name" value="Jelly Rolls"/>
    <property type="match status" value="1"/>
</dbReference>
<dbReference type="InterPro" id="IPR036890">
    <property type="entry name" value="HATPase_C_sf"/>
</dbReference>
<keyword evidence="4" id="KW-0902">Two-component regulatory system</keyword>
<dbReference type="PRINTS" id="PR00344">
    <property type="entry name" value="BCTRLSENSOR"/>
</dbReference>
<dbReference type="AlphaFoldDB" id="A0A316A5H5"/>
<gene>
    <name evidence="7" type="ORF">BXY45_118108</name>
</gene>
<dbReference type="PANTHER" id="PTHR43065:SF48">
    <property type="entry name" value="HISTIDINE KINASE"/>
    <property type="match status" value="1"/>
</dbReference>
<proteinExistence type="predicted"/>
<dbReference type="Proteomes" id="UP000245469">
    <property type="component" value="Unassembled WGS sequence"/>
</dbReference>
<dbReference type="InterPro" id="IPR000595">
    <property type="entry name" value="cNMP-bd_dom"/>
</dbReference>
<dbReference type="InterPro" id="IPR014710">
    <property type="entry name" value="RmlC-like_jellyroll"/>
</dbReference>
<dbReference type="Gene3D" id="3.30.565.10">
    <property type="entry name" value="Histidine kinase-like ATPase, C-terminal domain"/>
    <property type="match status" value="1"/>
</dbReference>
<dbReference type="Gene3D" id="1.10.287.130">
    <property type="match status" value="1"/>
</dbReference>
<dbReference type="GO" id="GO:0000160">
    <property type="term" value="P:phosphorelay signal transduction system"/>
    <property type="evidence" value="ECO:0007669"/>
    <property type="project" value="UniProtKB-KW"/>
</dbReference>
<evidence type="ECO:0000313" key="8">
    <source>
        <dbReference type="Proteomes" id="UP000245469"/>
    </source>
</evidence>
<dbReference type="InterPro" id="IPR005467">
    <property type="entry name" value="His_kinase_dom"/>
</dbReference>
<dbReference type="SMART" id="SM00387">
    <property type="entry name" value="HATPase_c"/>
    <property type="match status" value="1"/>
</dbReference>